<keyword evidence="6" id="KW-1185">Reference proteome</keyword>
<accession>A0A9X2BWW0</accession>
<evidence type="ECO:0000313" key="5">
    <source>
        <dbReference type="EMBL" id="MCK8788203.1"/>
    </source>
</evidence>
<dbReference type="EMBL" id="JALPRX010000212">
    <property type="protein sequence ID" value="MCK8788203.1"/>
    <property type="molecule type" value="Genomic_DNA"/>
</dbReference>
<proteinExistence type="predicted"/>
<dbReference type="GO" id="GO:0003676">
    <property type="term" value="F:nucleic acid binding"/>
    <property type="evidence" value="ECO:0007669"/>
    <property type="project" value="InterPro"/>
</dbReference>
<evidence type="ECO:0000256" key="2">
    <source>
        <dbReference type="ARBA" id="ARBA00022722"/>
    </source>
</evidence>
<organism evidence="5 6">
    <name type="scientific">Roseomonas acroporae</name>
    <dbReference type="NCBI Taxonomy" id="2937791"/>
    <lineage>
        <taxon>Bacteria</taxon>
        <taxon>Pseudomonadati</taxon>
        <taxon>Pseudomonadota</taxon>
        <taxon>Alphaproteobacteria</taxon>
        <taxon>Acetobacterales</taxon>
        <taxon>Roseomonadaceae</taxon>
        <taxon>Roseomonas</taxon>
    </lineage>
</organism>
<dbReference type="Pfam" id="PF08774">
    <property type="entry name" value="VRR_NUC"/>
    <property type="match status" value="1"/>
</dbReference>
<dbReference type="GO" id="GO:0016788">
    <property type="term" value="F:hydrolase activity, acting on ester bonds"/>
    <property type="evidence" value="ECO:0007669"/>
    <property type="project" value="InterPro"/>
</dbReference>
<dbReference type="Proteomes" id="UP001139516">
    <property type="component" value="Unassembled WGS sequence"/>
</dbReference>
<gene>
    <name evidence="5" type="ORF">M0638_28030</name>
</gene>
<evidence type="ECO:0000256" key="1">
    <source>
        <dbReference type="ARBA" id="ARBA00001946"/>
    </source>
</evidence>
<dbReference type="SMART" id="SM00990">
    <property type="entry name" value="VRR_NUC"/>
    <property type="match status" value="1"/>
</dbReference>
<dbReference type="Gene3D" id="3.40.1350.10">
    <property type="match status" value="1"/>
</dbReference>
<sequence length="170" mass="18588">MLVNHALSLADEMDELVPPASPPRKKRGAPERQVMRTIIAWVEAVVPGAIVHHSPNEGMAHSEIHRAIRAGDGVRSGWPDLDIRAPGGIAVLIEVKAPRGVLSDEQDEMIRRLRALGHHVGVANSIETARWVLRQAGVRTIEAGDHPAREAVFRVAKPRSPRLPREAVPL</sequence>
<comment type="cofactor">
    <cofactor evidence="1">
        <name>Mg(2+)</name>
        <dbReference type="ChEBI" id="CHEBI:18420"/>
    </cofactor>
</comment>
<dbReference type="InterPro" id="IPR011856">
    <property type="entry name" value="tRNA_endonuc-like_dom_sf"/>
</dbReference>
<comment type="caution">
    <text evidence="5">The sequence shown here is derived from an EMBL/GenBank/DDBJ whole genome shotgun (WGS) entry which is preliminary data.</text>
</comment>
<dbReference type="RefSeq" id="WP_248670245.1">
    <property type="nucleotide sequence ID" value="NZ_JALPRX010000212.1"/>
</dbReference>
<evidence type="ECO:0000259" key="4">
    <source>
        <dbReference type="SMART" id="SM00990"/>
    </source>
</evidence>
<dbReference type="InterPro" id="IPR014883">
    <property type="entry name" value="VRR_NUC"/>
</dbReference>
<keyword evidence="3" id="KW-0378">Hydrolase</keyword>
<protein>
    <submittedName>
        <fullName evidence="5">VRR-NUC domain-containing protein</fullName>
    </submittedName>
</protein>
<reference evidence="5" key="1">
    <citation type="submission" date="2022-04" db="EMBL/GenBank/DDBJ databases">
        <title>Roseomonas acroporae sp. nov., isolated from coral Acropora digitifera.</title>
        <authorList>
            <person name="Sun H."/>
        </authorList>
    </citation>
    <scope>NUCLEOTIDE SEQUENCE</scope>
    <source>
        <strain evidence="5">NAR14</strain>
    </source>
</reference>
<evidence type="ECO:0000313" key="6">
    <source>
        <dbReference type="Proteomes" id="UP001139516"/>
    </source>
</evidence>
<name>A0A9X2BWW0_9PROT</name>
<dbReference type="GO" id="GO:0004518">
    <property type="term" value="F:nuclease activity"/>
    <property type="evidence" value="ECO:0007669"/>
    <property type="project" value="UniProtKB-KW"/>
</dbReference>
<dbReference type="AlphaFoldDB" id="A0A9X2BWW0"/>
<keyword evidence="2" id="KW-0540">Nuclease</keyword>
<evidence type="ECO:0000256" key="3">
    <source>
        <dbReference type="ARBA" id="ARBA00022801"/>
    </source>
</evidence>
<feature type="domain" description="VRR-NUC" evidence="4">
    <location>
        <begin position="10"/>
        <end position="127"/>
    </location>
</feature>